<dbReference type="InterPro" id="IPR006026">
    <property type="entry name" value="Peptidase_Metallo"/>
</dbReference>
<dbReference type="InterPro" id="IPR001506">
    <property type="entry name" value="Peptidase_M12A"/>
</dbReference>
<evidence type="ECO:0000256" key="1">
    <source>
        <dbReference type="ARBA" id="ARBA00004613"/>
    </source>
</evidence>
<evidence type="ECO:0000256" key="5">
    <source>
        <dbReference type="ARBA" id="ARBA00023180"/>
    </source>
</evidence>
<dbReference type="CDD" id="cd04280">
    <property type="entry name" value="ZnMc_astacin_like"/>
    <property type="match status" value="1"/>
</dbReference>
<evidence type="ECO:0000256" key="4">
    <source>
        <dbReference type="ARBA" id="ARBA00023157"/>
    </source>
</evidence>
<dbReference type="SMART" id="SM00235">
    <property type="entry name" value="ZnMc"/>
    <property type="match status" value="1"/>
</dbReference>
<keyword evidence="3" id="KW-0732">Signal</keyword>
<gene>
    <name evidence="10" type="primary">Necator_chrIV.g15318</name>
    <name evidence="10" type="ORF">RB195_002023</name>
</gene>
<evidence type="ECO:0000256" key="7">
    <source>
        <dbReference type="PROSITE-ProRule" id="PRU01211"/>
    </source>
</evidence>
<keyword evidence="7 8" id="KW-0862">Zinc</keyword>
<keyword evidence="7 8" id="KW-0378">Hydrolase</keyword>
<comment type="cofactor">
    <cofactor evidence="7 8">
        <name>Zn(2+)</name>
        <dbReference type="ChEBI" id="CHEBI:29105"/>
    </cofactor>
    <text evidence="7 8">Binds 1 zinc ion per subunit.</text>
</comment>
<keyword evidence="7 8" id="KW-0645">Protease</keyword>
<evidence type="ECO:0000256" key="2">
    <source>
        <dbReference type="ARBA" id="ARBA00022525"/>
    </source>
</evidence>
<keyword evidence="7 8" id="KW-0479">Metal-binding</keyword>
<feature type="binding site" evidence="7">
    <location>
        <position position="82"/>
    </location>
    <ligand>
        <name>Zn(2+)</name>
        <dbReference type="ChEBI" id="CHEBI:29105"/>
        <note>catalytic</note>
    </ligand>
</feature>
<dbReference type="Proteomes" id="UP001303046">
    <property type="component" value="Unassembled WGS sequence"/>
</dbReference>
<keyword evidence="4" id="KW-1015">Disulfide bond</keyword>
<protein>
    <recommendedName>
        <fullName evidence="6">Zinc metalloproteinase</fullName>
    </recommendedName>
</protein>
<keyword evidence="2 6" id="KW-0964">Secreted</keyword>
<evidence type="ECO:0000313" key="11">
    <source>
        <dbReference type="Proteomes" id="UP001303046"/>
    </source>
</evidence>
<comment type="subcellular location">
    <subcellularLocation>
        <location evidence="1 6">Secreted</location>
    </subcellularLocation>
</comment>
<sequence length="324" mass="36245">MIIQDSRKRSVVKEALNFIRARTCLEFTESATATNRIRVFNGAGCYATIGMVGGVQDLSMGNGCEAVGIAAHEFAHALGIWHMQMRNDRDNFVQVDLSSVPANMLHNYIKLPPSRTINYTPYEYGSYMHYDARSFATRGNSLIPRDSSYLRTIGSRVISFYDIKTINNHYKCNARCASGSTLCLNNGEPNPRNCEVCNCPAGYGGALCNQRPFGCGEVLTASDRWQVKQFTFGDAAVRAVRDTFTECNHWIEAPAGKRIQIRITSLQNSQCHNGCTLNAIEPKIRSDKTVTNPRIVERSAYQQPQPYTNNLVQQISHIYIHISL</sequence>
<feature type="binding site" evidence="7">
    <location>
        <position position="72"/>
    </location>
    <ligand>
        <name>Zn(2+)</name>
        <dbReference type="ChEBI" id="CHEBI:29105"/>
        <note>catalytic</note>
    </ligand>
</feature>
<accession>A0ABR1DH12</accession>
<dbReference type="InterPro" id="IPR017050">
    <property type="entry name" value="Metallopeptidase_nem"/>
</dbReference>
<evidence type="ECO:0000256" key="3">
    <source>
        <dbReference type="ARBA" id="ARBA00022729"/>
    </source>
</evidence>
<dbReference type="SUPFAM" id="SSF55486">
    <property type="entry name" value="Metalloproteases ('zincins'), catalytic domain"/>
    <property type="match status" value="1"/>
</dbReference>
<dbReference type="InterPro" id="IPR024079">
    <property type="entry name" value="MetalloPept_cat_dom_sf"/>
</dbReference>
<evidence type="ECO:0000313" key="10">
    <source>
        <dbReference type="EMBL" id="KAK6749767.1"/>
    </source>
</evidence>
<feature type="binding site" evidence="7">
    <location>
        <position position="76"/>
    </location>
    <ligand>
        <name>Zn(2+)</name>
        <dbReference type="ChEBI" id="CHEBI:29105"/>
        <note>catalytic</note>
    </ligand>
</feature>
<organism evidence="10 11">
    <name type="scientific">Necator americanus</name>
    <name type="common">Human hookworm</name>
    <dbReference type="NCBI Taxonomy" id="51031"/>
    <lineage>
        <taxon>Eukaryota</taxon>
        <taxon>Metazoa</taxon>
        <taxon>Ecdysozoa</taxon>
        <taxon>Nematoda</taxon>
        <taxon>Chromadorea</taxon>
        <taxon>Rhabditida</taxon>
        <taxon>Rhabditina</taxon>
        <taxon>Rhabditomorpha</taxon>
        <taxon>Strongyloidea</taxon>
        <taxon>Ancylostomatidae</taxon>
        <taxon>Bunostominae</taxon>
        <taxon>Necator</taxon>
    </lineage>
</organism>
<dbReference type="PANTHER" id="PTHR10127:SF833">
    <property type="entry name" value="ZINC METALLOPROTEINASE NAS-32"/>
    <property type="match status" value="1"/>
</dbReference>
<dbReference type="Pfam" id="PF01400">
    <property type="entry name" value="Astacin"/>
    <property type="match status" value="1"/>
</dbReference>
<comment type="caution">
    <text evidence="10">The sequence shown here is derived from an EMBL/GenBank/DDBJ whole genome shotgun (WGS) entry which is preliminary data.</text>
</comment>
<keyword evidence="5" id="KW-0325">Glycoprotein</keyword>
<dbReference type="PRINTS" id="PR00480">
    <property type="entry name" value="ASTACIN"/>
</dbReference>
<dbReference type="InterPro" id="IPR034035">
    <property type="entry name" value="Astacin-like_dom"/>
</dbReference>
<feature type="active site" evidence="7">
    <location>
        <position position="73"/>
    </location>
</feature>
<keyword evidence="7 8" id="KW-0482">Metalloprotease</keyword>
<feature type="domain" description="Peptidase M12A" evidence="9">
    <location>
        <begin position="1"/>
        <end position="173"/>
    </location>
</feature>
<evidence type="ECO:0000256" key="6">
    <source>
        <dbReference type="PIRNR" id="PIRNR036365"/>
    </source>
</evidence>
<comment type="caution">
    <text evidence="7">Lacks conserved residue(s) required for the propagation of feature annotation.</text>
</comment>
<evidence type="ECO:0000259" key="9">
    <source>
        <dbReference type="PROSITE" id="PS51864"/>
    </source>
</evidence>
<dbReference type="Gene3D" id="3.40.390.10">
    <property type="entry name" value="Collagenase (Catalytic Domain)"/>
    <property type="match status" value="1"/>
</dbReference>
<evidence type="ECO:0000256" key="8">
    <source>
        <dbReference type="RuleBase" id="RU361183"/>
    </source>
</evidence>
<reference evidence="10 11" key="1">
    <citation type="submission" date="2023-08" db="EMBL/GenBank/DDBJ databases">
        <title>A Necator americanus chromosomal reference genome.</title>
        <authorList>
            <person name="Ilik V."/>
            <person name="Petrzelkova K.J."/>
            <person name="Pardy F."/>
            <person name="Fuh T."/>
            <person name="Niatou-Singa F.S."/>
            <person name="Gouil Q."/>
            <person name="Baker L."/>
            <person name="Ritchie M.E."/>
            <person name="Jex A.R."/>
            <person name="Gazzola D."/>
            <person name="Li H."/>
            <person name="Toshio Fujiwara R."/>
            <person name="Zhan B."/>
            <person name="Aroian R.V."/>
            <person name="Pafco B."/>
            <person name="Schwarz E.M."/>
        </authorList>
    </citation>
    <scope>NUCLEOTIDE SEQUENCE [LARGE SCALE GENOMIC DNA]</scope>
    <source>
        <strain evidence="10 11">Aroian</strain>
        <tissue evidence="10">Whole animal</tissue>
    </source>
</reference>
<dbReference type="EMBL" id="JAVFWL010000004">
    <property type="protein sequence ID" value="KAK6749767.1"/>
    <property type="molecule type" value="Genomic_DNA"/>
</dbReference>
<keyword evidence="11" id="KW-1185">Reference proteome</keyword>
<dbReference type="PIRSF" id="PIRSF036365">
    <property type="entry name" value="Astacin_nematoda"/>
    <property type="match status" value="1"/>
</dbReference>
<name>A0ABR1DH12_NECAM</name>
<dbReference type="PROSITE" id="PS51864">
    <property type="entry name" value="ASTACIN"/>
    <property type="match status" value="1"/>
</dbReference>
<proteinExistence type="predicted"/>
<dbReference type="PANTHER" id="PTHR10127">
    <property type="entry name" value="DISCOIDIN, CUB, EGF, LAMININ , AND ZINC METALLOPROTEASE DOMAIN CONTAINING"/>
    <property type="match status" value="1"/>
</dbReference>